<dbReference type="InterPro" id="IPR008042">
    <property type="entry name" value="Retrotrans_Pao"/>
</dbReference>
<keyword evidence="2" id="KW-1185">Reference proteome</keyword>
<comment type="caution">
    <text evidence="1">The sequence shown here is derived from an EMBL/GenBank/DDBJ whole genome shotgun (WGS) entry which is preliminary data.</text>
</comment>
<dbReference type="Pfam" id="PF05380">
    <property type="entry name" value="Peptidase_A17"/>
    <property type="match status" value="1"/>
</dbReference>
<protein>
    <submittedName>
        <fullName evidence="1">Uncharacterized protein</fullName>
    </submittedName>
</protein>
<dbReference type="EMBL" id="VTPC01000791">
    <property type="protein sequence ID" value="KAF2904366.1"/>
    <property type="molecule type" value="Genomic_DNA"/>
</dbReference>
<gene>
    <name evidence="1" type="ORF">ILUMI_01824</name>
</gene>
<proteinExistence type="predicted"/>
<dbReference type="PANTHER" id="PTHR47331">
    <property type="entry name" value="PHD-TYPE DOMAIN-CONTAINING PROTEIN"/>
    <property type="match status" value="1"/>
</dbReference>
<sequence length="194" mass="22313">MHSRRQWLQELHKQGINVSDSVEEPIDILLGADVAGRIITGEKMTHIMYRPQCEKNKRILWHTPVDDKIVQQFNYWVDELPLIKEISILRWMHITAEINDLWLYSFCDVSSLAYVCVTYLRTESTKGVYLHFIQARNTVTSLQDISIPSLELLAATIGARLGTSILNILTSNLNHKIGARFWSDSSTAIAWMKK</sequence>
<dbReference type="OrthoDB" id="8036689at2759"/>
<dbReference type="AlphaFoldDB" id="A0A8K0GLW6"/>
<accession>A0A8K0GLW6</accession>
<evidence type="ECO:0000313" key="1">
    <source>
        <dbReference type="EMBL" id="KAF2904366.1"/>
    </source>
</evidence>
<evidence type="ECO:0000313" key="2">
    <source>
        <dbReference type="Proteomes" id="UP000801492"/>
    </source>
</evidence>
<dbReference type="Proteomes" id="UP000801492">
    <property type="component" value="Unassembled WGS sequence"/>
</dbReference>
<name>A0A8K0GLW6_IGNLU</name>
<organism evidence="1 2">
    <name type="scientific">Ignelater luminosus</name>
    <name type="common">Cucubano</name>
    <name type="synonym">Pyrophorus luminosus</name>
    <dbReference type="NCBI Taxonomy" id="2038154"/>
    <lineage>
        <taxon>Eukaryota</taxon>
        <taxon>Metazoa</taxon>
        <taxon>Ecdysozoa</taxon>
        <taxon>Arthropoda</taxon>
        <taxon>Hexapoda</taxon>
        <taxon>Insecta</taxon>
        <taxon>Pterygota</taxon>
        <taxon>Neoptera</taxon>
        <taxon>Endopterygota</taxon>
        <taxon>Coleoptera</taxon>
        <taxon>Polyphaga</taxon>
        <taxon>Elateriformia</taxon>
        <taxon>Elateroidea</taxon>
        <taxon>Elateridae</taxon>
        <taxon>Agrypninae</taxon>
        <taxon>Pyrophorini</taxon>
        <taxon>Ignelater</taxon>
    </lineage>
</organism>
<reference evidence="1" key="1">
    <citation type="submission" date="2019-08" db="EMBL/GenBank/DDBJ databases">
        <title>The genome of the North American firefly Photinus pyralis.</title>
        <authorList>
            <consortium name="Photinus pyralis genome working group"/>
            <person name="Fallon T.R."/>
            <person name="Sander Lower S.E."/>
            <person name="Weng J.-K."/>
        </authorList>
    </citation>
    <scope>NUCLEOTIDE SEQUENCE</scope>
    <source>
        <strain evidence="1">TRF0915ILg1</strain>
        <tissue evidence="1">Whole body</tissue>
    </source>
</reference>